<keyword evidence="3" id="KW-1185">Reference proteome</keyword>
<name>A0A422N1K1_TRYRA</name>
<feature type="compositionally biased region" description="Low complexity" evidence="1">
    <location>
        <begin position="25"/>
        <end position="36"/>
    </location>
</feature>
<dbReference type="GeneID" id="40332179"/>
<evidence type="ECO:0000313" key="3">
    <source>
        <dbReference type="Proteomes" id="UP000283634"/>
    </source>
</evidence>
<dbReference type="Proteomes" id="UP000283634">
    <property type="component" value="Unassembled WGS sequence"/>
</dbReference>
<reference evidence="2 3" key="1">
    <citation type="journal article" date="2018" name="BMC Genomics">
        <title>Genomic comparison of Trypanosoma conorhini and Trypanosoma rangeli to Trypanosoma cruzi strains of high and low virulence.</title>
        <authorList>
            <person name="Bradwell K.R."/>
            <person name="Koparde V.N."/>
            <person name="Matveyev A.V."/>
            <person name="Serrano M.G."/>
            <person name="Alves J.M."/>
            <person name="Parikh H."/>
            <person name="Huang B."/>
            <person name="Lee V."/>
            <person name="Espinosa-Alvarez O."/>
            <person name="Ortiz P.A."/>
            <person name="Costa-Martins A.G."/>
            <person name="Teixeira M.M."/>
            <person name="Buck G.A."/>
        </authorList>
    </citation>
    <scope>NUCLEOTIDE SEQUENCE [LARGE SCALE GENOMIC DNA]</scope>
    <source>
        <strain evidence="2 3">AM80</strain>
    </source>
</reference>
<dbReference type="RefSeq" id="XP_029235140.1">
    <property type="nucleotide sequence ID" value="XM_029385000.1"/>
</dbReference>
<evidence type="ECO:0000313" key="2">
    <source>
        <dbReference type="EMBL" id="RNE99335.1"/>
    </source>
</evidence>
<accession>A0A422N1K1</accession>
<gene>
    <name evidence="2" type="ORF">TraAM80_08246</name>
</gene>
<feature type="region of interest" description="Disordered" evidence="1">
    <location>
        <begin position="24"/>
        <end position="75"/>
    </location>
</feature>
<protein>
    <submittedName>
        <fullName evidence="2">Uncharacterized protein</fullName>
    </submittedName>
</protein>
<sequence length="254" mass="27129">MPSASSPACAQVFSQCSPPTQGRVAKFAAARKATTAQSPRIHGVPARPRRPDTPSGCVGPGQPPTAPPQRSNERPRAWVPLALYKRKKPHCPFSGRGLCADAGGCDALLGLPPRRYAPVGCSEPPPLARTRARDRMPAGHCTFPTKGIPRRPLAGCCGCRVLARKGPLPAYKRTTGRRKKRRARGEGRSAPIAMCRPVVWRARLLSRGDETLLRGQAWAAKGGGGSLLGQPPAPKRWASPLRKEGRRQGTARGA</sequence>
<proteinExistence type="predicted"/>
<comment type="caution">
    <text evidence="2">The sequence shown here is derived from an EMBL/GenBank/DDBJ whole genome shotgun (WGS) entry which is preliminary data.</text>
</comment>
<organism evidence="2 3">
    <name type="scientific">Trypanosoma rangeli</name>
    <dbReference type="NCBI Taxonomy" id="5698"/>
    <lineage>
        <taxon>Eukaryota</taxon>
        <taxon>Discoba</taxon>
        <taxon>Euglenozoa</taxon>
        <taxon>Kinetoplastea</taxon>
        <taxon>Metakinetoplastina</taxon>
        <taxon>Trypanosomatida</taxon>
        <taxon>Trypanosomatidae</taxon>
        <taxon>Trypanosoma</taxon>
        <taxon>Herpetosoma</taxon>
    </lineage>
</organism>
<evidence type="ECO:0000256" key="1">
    <source>
        <dbReference type="SAM" id="MobiDB-lite"/>
    </source>
</evidence>
<dbReference type="AlphaFoldDB" id="A0A422N1K1"/>
<dbReference type="EMBL" id="MKGL01000394">
    <property type="protein sequence ID" value="RNE99335.1"/>
    <property type="molecule type" value="Genomic_DNA"/>
</dbReference>
<feature type="region of interest" description="Disordered" evidence="1">
    <location>
        <begin position="220"/>
        <end position="254"/>
    </location>
</feature>